<accession>A0A7X0BZZ7</accession>
<dbReference type="EMBL" id="JACHJB010000001">
    <property type="protein sequence ID" value="MBB6344099.1"/>
    <property type="molecule type" value="Genomic_DNA"/>
</dbReference>
<feature type="region of interest" description="Disordered" evidence="5">
    <location>
        <begin position="407"/>
        <end position="428"/>
    </location>
</feature>
<dbReference type="GO" id="GO:0032196">
    <property type="term" value="P:transposition"/>
    <property type="evidence" value="ECO:0007669"/>
    <property type="project" value="UniProtKB-KW"/>
</dbReference>
<protein>
    <submittedName>
        <fullName evidence="8">Putative transposase</fullName>
    </submittedName>
</protein>
<keyword evidence="2" id="KW-0815">Transposition</keyword>
<dbReference type="InterPro" id="IPR010095">
    <property type="entry name" value="Cas12f1-like_TNB"/>
</dbReference>
<keyword evidence="4" id="KW-0233">DNA recombination</keyword>
<feature type="compositionally biased region" description="Basic residues" evidence="5">
    <location>
        <begin position="419"/>
        <end position="428"/>
    </location>
</feature>
<dbReference type="NCBIfam" id="NF040570">
    <property type="entry name" value="guided_TnpB"/>
    <property type="match status" value="1"/>
</dbReference>
<keyword evidence="3" id="KW-0238">DNA-binding</keyword>
<feature type="compositionally biased region" description="Basic residues" evidence="5">
    <location>
        <begin position="244"/>
        <end position="253"/>
    </location>
</feature>
<dbReference type="GO" id="GO:0003677">
    <property type="term" value="F:DNA binding"/>
    <property type="evidence" value="ECO:0007669"/>
    <property type="project" value="UniProtKB-KW"/>
</dbReference>
<keyword evidence="9" id="KW-1185">Reference proteome</keyword>
<evidence type="ECO:0000256" key="1">
    <source>
        <dbReference type="ARBA" id="ARBA00008761"/>
    </source>
</evidence>
<proteinExistence type="inferred from homology"/>
<feature type="domain" description="Probable transposase IS891/IS1136/IS1341" evidence="6">
    <location>
        <begin position="184"/>
        <end position="304"/>
    </location>
</feature>
<name>A0A7X0BZZ7_9ACTN</name>
<comment type="similarity">
    <text evidence="1">In the C-terminal section; belongs to the transposase 35 family.</text>
</comment>
<evidence type="ECO:0000256" key="4">
    <source>
        <dbReference type="ARBA" id="ARBA00023172"/>
    </source>
</evidence>
<evidence type="ECO:0000259" key="7">
    <source>
        <dbReference type="Pfam" id="PF07282"/>
    </source>
</evidence>
<dbReference type="RefSeq" id="WP_246501930.1">
    <property type="nucleotide sequence ID" value="NZ_JACHJB010000001.1"/>
</dbReference>
<dbReference type="Pfam" id="PF07282">
    <property type="entry name" value="Cas12f1-like_TNB"/>
    <property type="match status" value="1"/>
</dbReference>
<evidence type="ECO:0000256" key="2">
    <source>
        <dbReference type="ARBA" id="ARBA00022578"/>
    </source>
</evidence>
<feature type="region of interest" description="Disordered" evidence="5">
    <location>
        <begin position="236"/>
        <end position="260"/>
    </location>
</feature>
<evidence type="ECO:0000313" key="8">
    <source>
        <dbReference type="EMBL" id="MBB6344099.1"/>
    </source>
</evidence>
<comment type="caution">
    <text evidence="8">The sequence shown here is derived from an EMBL/GenBank/DDBJ whole genome shotgun (WGS) entry which is preliminary data.</text>
</comment>
<sequence length="428" mass="46664">MMAVMGGQEVVKRRRGHKTRLDLSRAQSTLLDEQASAAITVWNCLHAYWTHFPGRRPSLAQADQAIRQARADLPFLAALPAQAAQAVLKTYRQAWENFFNPDHPAERPTFKSTKRARLAVDVPQVRNMRICRLSAGWGAATIPMIGRITFRWTKDLPGIGKNSPTGRITGARLVKEANGWHLVFRTETQVTAPAPHPGPSVGIDRGVNVALALSDGTTREHGPWLTSGERERLRRLEKTSARQRATRPKKTRPSHRESHTYDQIAGLRAKAKRRATDWQHQITTHLADAFGMIAVEDLKITNMLASAKGTIEAPGRNVAQKAGLNRAIAGQAWGRTVTLLEYKTRDRGGQVVRVPAPGTSQTCHRCGHRDPAARAGTVFACTSPTCGWVGHADINAAINIGNAAGPAVSGRGDLGTARSAKRQPPRAA</sequence>
<reference evidence="8 9" key="1">
    <citation type="submission" date="2020-08" db="EMBL/GenBank/DDBJ databases">
        <title>Sequencing the genomes of 1000 actinobacteria strains.</title>
        <authorList>
            <person name="Klenk H.-P."/>
        </authorList>
    </citation>
    <scope>NUCLEOTIDE SEQUENCE [LARGE SCALE GENOMIC DNA]</scope>
    <source>
        <strain evidence="8 9">DSM 45913</strain>
    </source>
</reference>
<dbReference type="Proteomes" id="UP000583800">
    <property type="component" value="Unassembled WGS sequence"/>
</dbReference>
<dbReference type="Pfam" id="PF01385">
    <property type="entry name" value="OrfB_IS605"/>
    <property type="match status" value="1"/>
</dbReference>
<evidence type="ECO:0000259" key="6">
    <source>
        <dbReference type="Pfam" id="PF01385"/>
    </source>
</evidence>
<dbReference type="GO" id="GO:0006310">
    <property type="term" value="P:DNA recombination"/>
    <property type="evidence" value="ECO:0007669"/>
    <property type="project" value="UniProtKB-KW"/>
</dbReference>
<gene>
    <name evidence="8" type="ORF">FHU36_000608</name>
</gene>
<feature type="domain" description="Cas12f1-like TNB" evidence="7">
    <location>
        <begin position="333"/>
        <end position="400"/>
    </location>
</feature>
<evidence type="ECO:0000256" key="5">
    <source>
        <dbReference type="SAM" id="MobiDB-lite"/>
    </source>
</evidence>
<organism evidence="8 9">
    <name type="scientific">Nonomuraea muscovyensis</name>
    <dbReference type="NCBI Taxonomy" id="1124761"/>
    <lineage>
        <taxon>Bacteria</taxon>
        <taxon>Bacillati</taxon>
        <taxon>Actinomycetota</taxon>
        <taxon>Actinomycetes</taxon>
        <taxon>Streptosporangiales</taxon>
        <taxon>Streptosporangiaceae</taxon>
        <taxon>Nonomuraea</taxon>
    </lineage>
</organism>
<evidence type="ECO:0000313" key="9">
    <source>
        <dbReference type="Proteomes" id="UP000583800"/>
    </source>
</evidence>
<dbReference type="AlphaFoldDB" id="A0A7X0BZZ7"/>
<evidence type="ECO:0000256" key="3">
    <source>
        <dbReference type="ARBA" id="ARBA00023125"/>
    </source>
</evidence>
<dbReference type="InterPro" id="IPR001959">
    <property type="entry name" value="Transposase"/>
</dbReference>